<evidence type="ECO:0000256" key="9">
    <source>
        <dbReference type="ARBA" id="ARBA00038592"/>
    </source>
</evidence>
<dbReference type="RefSeq" id="WP_305908193.1">
    <property type="nucleotide sequence ID" value="NZ_CP157743.1"/>
</dbReference>
<comment type="function">
    <text evidence="10">CRISPR (clustered regularly interspaced short palindromic repeat), is an adaptive immune system that provides protection against mobile genetic elements (viruses, transposable elements and conjugative plasmids). CRISPR clusters contain spacers, sequences complementary to antecedent mobile elements, and target invading nucleic acids. CRISPR clusters are transcribed and processed into CRISPR RNA (crRNA). Acts as a dsDNA endonuclease. Involved in the integration of spacer DNA into the CRISPR cassette.</text>
</comment>
<dbReference type="KEGG" id="mech:Q9L42_011860"/>
<dbReference type="GO" id="GO:0046872">
    <property type="term" value="F:metal ion binding"/>
    <property type="evidence" value="ECO:0007669"/>
    <property type="project" value="UniProtKB-UniRule"/>
</dbReference>
<dbReference type="GO" id="GO:0004519">
    <property type="term" value="F:endonuclease activity"/>
    <property type="evidence" value="ECO:0007669"/>
    <property type="project" value="UniProtKB-UniRule"/>
</dbReference>
<reference evidence="11 12" key="1">
    <citation type="journal article" date="2024" name="Microbiology">
        <title>Methylomarinum rosea sp. nov., a novel halophilic methanotrophic bacterium from the hypersaline Lake Elton.</title>
        <authorList>
            <person name="Suleimanov R.Z."/>
            <person name="Oshkin I.Y."/>
            <person name="Danilova O.V."/>
            <person name="Suzina N.E."/>
            <person name="Dedysh S.N."/>
        </authorList>
    </citation>
    <scope>NUCLEOTIDE SEQUENCE [LARGE SCALE GENOMIC DNA]</scope>
    <source>
        <strain evidence="11 12">Ch1-1</strain>
    </source>
</reference>
<evidence type="ECO:0000256" key="5">
    <source>
        <dbReference type="ARBA" id="ARBA00022842"/>
    </source>
</evidence>
<feature type="binding site" evidence="10">
    <location>
        <position position="245"/>
    </location>
    <ligand>
        <name>Mn(2+)</name>
        <dbReference type="ChEBI" id="CHEBI:29035"/>
    </ligand>
</feature>
<evidence type="ECO:0000256" key="3">
    <source>
        <dbReference type="ARBA" id="ARBA00022759"/>
    </source>
</evidence>
<dbReference type="PANTHER" id="PTHR34353:SF2">
    <property type="entry name" value="CRISPR-ASSOCIATED ENDONUCLEASE CAS1 1"/>
    <property type="match status" value="1"/>
</dbReference>
<accession>A0AAU7NQ12</accession>
<keyword evidence="12" id="KW-1185">Reference proteome</keyword>
<dbReference type="PANTHER" id="PTHR34353">
    <property type="entry name" value="CRISPR-ASSOCIATED ENDONUCLEASE CAS1 1"/>
    <property type="match status" value="1"/>
</dbReference>
<evidence type="ECO:0000256" key="2">
    <source>
        <dbReference type="ARBA" id="ARBA00022723"/>
    </source>
</evidence>
<keyword evidence="7 10" id="KW-0238">DNA-binding</keyword>
<evidence type="ECO:0000256" key="10">
    <source>
        <dbReference type="HAMAP-Rule" id="MF_01470"/>
    </source>
</evidence>
<dbReference type="InterPro" id="IPR042211">
    <property type="entry name" value="CRISPR-assoc_Cas1_N"/>
</dbReference>
<dbReference type="GO" id="GO:0043571">
    <property type="term" value="P:maintenance of CRISPR repeat elements"/>
    <property type="evidence" value="ECO:0007669"/>
    <property type="project" value="UniProtKB-UniRule"/>
</dbReference>
<evidence type="ECO:0000256" key="6">
    <source>
        <dbReference type="ARBA" id="ARBA00023118"/>
    </source>
</evidence>
<dbReference type="CDD" id="cd09634">
    <property type="entry name" value="Cas1_I-II-III"/>
    <property type="match status" value="1"/>
</dbReference>
<keyword evidence="6 10" id="KW-0051">Antiviral defense</keyword>
<evidence type="ECO:0000313" key="11">
    <source>
        <dbReference type="EMBL" id="XBS19065.1"/>
    </source>
</evidence>
<dbReference type="InterPro" id="IPR050646">
    <property type="entry name" value="Cas1"/>
</dbReference>
<dbReference type="Pfam" id="PF01867">
    <property type="entry name" value="Cas_Cas1"/>
    <property type="match status" value="1"/>
</dbReference>
<dbReference type="HAMAP" id="MF_01470">
    <property type="entry name" value="Cas1"/>
    <property type="match status" value="1"/>
</dbReference>
<keyword evidence="2 10" id="KW-0479">Metal-binding</keyword>
<evidence type="ECO:0000256" key="4">
    <source>
        <dbReference type="ARBA" id="ARBA00022801"/>
    </source>
</evidence>
<keyword evidence="1 10" id="KW-0540">Nuclease</keyword>
<feature type="binding site" evidence="10">
    <location>
        <position position="230"/>
    </location>
    <ligand>
        <name>Mn(2+)</name>
        <dbReference type="ChEBI" id="CHEBI:29035"/>
    </ligand>
</feature>
<keyword evidence="5 10" id="KW-0460">Magnesium</keyword>
<gene>
    <name evidence="10 11" type="primary">cas1</name>
    <name evidence="11" type="ORF">Q9L42_011860</name>
</gene>
<protein>
    <recommendedName>
        <fullName evidence="10">CRISPR-associated endonuclease Cas1</fullName>
        <ecNumber evidence="10">3.1.-.-</ecNumber>
    </recommendedName>
</protein>
<evidence type="ECO:0000313" key="12">
    <source>
        <dbReference type="Proteomes" id="UP001225378"/>
    </source>
</evidence>
<dbReference type="InterPro" id="IPR002729">
    <property type="entry name" value="CRISPR-assoc_Cas1"/>
</dbReference>
<dbReference type="EC" id="3.1.-.-" evidence="10"/>
<proteinExistence type="inferred from homology"/>
<dbReference type="AlphaFoldDB" id="A0AAU7NQ12"/>
<keyword evidence="3 10" id="KW-0255">Endonuclease</keyword>
<evidence type="ECO:0000256" key="8">
    <source>
        <dbReference type="ARBA" id="ARBA00023211"/>
    </source>
</evidence>
<keyword evidence="4 10" id="KW-0378">Hydrolase</keyword>
<comment type="subunit">
    <text evidence="9 10">Homodimer, forms a heterotetramer with a Cas2 homodimer.</text>
</comment>
<dbReference type="GO" id="GO:0003677">
    <property type="term" value="F:DNA binding"/>
    <property type="evidence" value="ECO:0007669"/>
    <property type="project" value="UniProtKB-KW"/>
</dbReference>
<keyword evidence="8 10" id="KW-0464">Manganese</keyword>
<evidence type="ECO:0000256" key="7">
    <source>
        <dbReference type="ARBA" id="ARBA00023125"/>
    </source>
</evidence>
<feature type="binding site" evidence="10">
    <location>
        <position position="165"/>
    </location>
    <ligand>
        <name>Mn(2+)</name>
        <dbReference type="ChEBI" id="CHEBI:29035"/>
    </ligand>
</feature>
<dbReference type="Proteomes" id="UP001225378">
    <property type="component" value="Chromosome"/>
</dbReference>
<comment type="similarity">
    <text evidence="10">Belongs to the CRISPR-associated endonuclease Cas1 family.</text>
</comment>
<dbReference type="GO" id="GO:0051607">
    <property type="term" value="P:defense response to virus"/>
    <property type="evidence" value="ECO:0007669"/>
    <property type="project" value="UniProtKB-UniRule"/>
</dbReference>
<dbReference type="NCBIfam" id="TIGR00287">
    <property type="entry name" value="cas1"/>
    <property type="match status" value="1"/>
</dbReference>
<dbReference type="InterPro" id="IPR042206">
    <property type="entry name" value="CRISPR-assoc_Cas1_C"/>
</dbReference>
<organism evidence="11 12">
    <name type="scientific">Methylomarinum roseum</name>
    <dbReference type="NCBI Taxonomy" id="3067653"/>
    <lineage>
        <taxon>Bacteria</taxon>
        <taxon>Pseudomonadati</taxon>
        <taxon>Pseudomonadota</taxon>
        <taxon>Gammaproteobacteria</taxon>
        <taxon>Methylococcales</taxon>
        <taxon>Methylococcaceae</taxon>
        <taxon>Methylomarinum</taxon>
    </lineage>
</organism>
<dbReference type="Gene3D" id="1.20.120.920">
    <property type="entry name" value="CRISPR-associated endonuclease Cas1, C-terminal domain"/>
    <property type="match status" value="1"/>
</dbReference>
<dbReference type="Gene3D" id="3.100.10.20">
    <property type="entry name" value="CRISPR-associated endonuclease Cas1, N-terminal domain"/>
    <property type="match status" value="1"/>
</dbReference>
<sequence>MSTLYLDRKGLALKLDGHAMALYENDVKRGTIPFRMLEKVVVRGNVTLESRLLCALGRNQVDILFLSGRNSQRGTMSFSHKHNDAKRRLTQYKVSLGQELQRNLATGLVLAKLEKQLQMLESCLSKRPDLRKTFTSAIRSLQVNRRGIMEQNEGVASVAQLRGYEGAAAAAYFSAFTQLFSPKLGFNARNKRPPTDPVNACLSLGYTLLHFEAVGVCYMVGLEPMLGFYHEPAFGRESLACDLIEPLRPRLDALVWSLFRDRKLRVEQFVFENKRCLLNKDGRKVFYAEYERFAHPVRRLLRLQGHSLARFYLQAEKGVSP</sequence>
<evidence type="ECO:0000256" key="1">
    <source>
        <dbReference type="ARBA" id="ARBA00022722"/>
    </source>
</evidence>
<comment type="cofactor">
    <cofactor evidence="10">
        <name>Mg(2+)</name>
        <dbReference type="ChEBI" id="CHEBI:18420"/>
    </cofactor>
    <cofactor evidence="10">
        <name>Mn(2+)</name>
        <dbReference type="ChEBI" id="CHEBI:29035"/>
    </cofactor>
</comment>
<dbReference type="GO" id="GO:0016787">
    <property type="term" value="F:hydrolase activity"/>
    <property type="evidence" value="ECO:0007669"/>
    <property type="project" value="UniProtKB-KW"/>
</dbReference>
<name>A0AAU7NQ12_9GAMM</name>
<dbReference type="EMBL" id="CP157743">
    <property type="protein sequence ID" value="XBS19065.1"/>
    <property type="molecule type" value="Genomic_DNA"/>
</dbReference>